<dbReference type="InterPro" id="IPR023393">
    <property type="entry name" value="START-like_dom_sf"/>
</dbReference>
<feature type="compositionally biased region" description="Polar residues" evidence="1">
    <location>
        <begin position="155"/>
        <end position="182"/>
    </location>
</feature>
<reference evidence="2" key="1">
    <citation type="submission" date="2019-09" db="EMBL/GenBank/DDBJ databases">
        <title>Draft genome information of white flower Hibiscus syriacus.</title>
        <authorList>
            <person name="Kim Y.-M."/>
        </authorList>
    </citation>
    <scope>NUCLEOTIDE SEQUENCE [LARGE SCALE GENOMIC DNA]</scope>
    <source>
        <strain evidence="2">YM2019G1</strain>
    </source>
</reference>
<comment type="caution">
    <text evidence="2">The sequence shown here is derived from an EMBL/GenBank/DDBJ whole genome shotgun (WGS) entry which is preliminary data.</text>
</comment>
<dbReference type="Gene3D" id="3.30.530.20">
    <property type="match status" value="1"/>
</dbReference>
<gene>
    <name evidence="2" type="ORF">F3Y22_tig00110226pilonHSYRG00063</name>
</gene>
<proteinExistence type="predicted"/>
<organism evidence="2 3">
    <name type="scientific">Hibiscus syriacus</name>
    <name type="common">Rose of Sharon</name>
    <dbReference type="NCBI Taxonomy" id="106335"/>
    <lineage>
        <taxon>Eukaryota</taxon>
        <taxon>Viridiplantae</taxon>
        <taxon>Streptophyta</taxon>
        <taxon>Embryophyta</taxon>
        <taxon>Tracheophyta</taxon>
        <taxon>Spermatophyta</taxon>
        <taxon>Magnoliopsida</taxon>
        <taxon>eudicotyledons</taxon>
        <taxon>Gunneridae</taxon>
        <taxon>Pentapetalae</taxon>
        <taxon>rosids</taxon>
        <taxon>malvids</taxon>
        <taxon>Malvales</taxon>
        <taxon>Malvaceae</taxon>
        <taxon>Malvoideae</taxon>
        <taxon>Hibiscus</taxon>
    </lineage>
</organism>
<name>A0A6A3B9X8_HIBSY</name>
<evidence type="ECO:0000313" key="3">
    <source>
        <dbReference type="Proteomes" id="UP000436088"/>
    </source>
</evidence>
<protein>
    <submittedName>
        <fullName evidence="2">F-box associated ubiquitination effector family protein</fullName>
    </submittedName>
</protein>
<dbReference type="AlphaFoldDB" id="A0A6A3B9X8"/>
<accession>A0A6A3B9X8</accession>
<evidence type="ECO:0000256" key="1">
    <source>
        <dbReference type="SAM" id="MobiDB-lite"/>
    </source>
</evidence>
<feature type="region of interest" description="Disordered" evidence="1">
    <location>
        <begin position="155"/>
        <end position="206"/>
    </location>
</feature>
<dbReference type="EMBL" id="VEPZ02000886">
    <property type="protein sequence ID" value="KAE8712787.1"/>
    <property type="molecule type" value="Genomic_DNA"/>
</dbReference>
<feature type="region of interest" description="Disordered" evidence="1">
    <location>
        <begin position="99"/>
        <end position="119"/>
    </location>
</feature>
<keyword evidence="3" id="KW-1185">Reference proteome</keyword>
<dbReference type="Proteomes" id="UP000436088">
    <property type="component" value="Unassembled WGS sequence"/>
</dbReference>
<sequence length="228" mass="25447">MMNNNYITISGNVYSKMEEEFIKRHHKFEVKGNQCSSSLVKHVEAPIHLRRGTNDVVLQISSPENCTPMAEAAASFTSPKNLESLARVRVTTTTPISSPAREIASASPAPNKPLKIPIDNKLTPRKSLARSAFSKPKSRFVEPSYQKEVKMVEENNTQILNPRLSSPYRNSPTTASPNNKANKSAPITPKTPLISPRLEEEDNDEVYKTTNLKVNQKQLKKMEDFALG</sequence>
<evidence type="ECO:0000313" key="2">
    <source>
        <dbReference type="EMBL" id="KAE8712787.1"/>
    </source>
</evidence>